<dbReference type="EMBL" id="BMAO01016061">
    <property type="protein sequence ID" value="GFR06028.1"/>
    <property type="molecule type" value="Genomic_DNA"/>
</dbReference>
<name>A0A8X6GKJ4_TRICU</name>
<gene>
    <name evidence="1" type="ORF">TNCT_382181</name>
</gene>
<sequence>MEDNADVFNKSSHSEQNFSSQIGEQLMTMNHILHFNFQMLSIQTRQPLRYSTRLINAHKTFTYSMLLKLQACEIDVRNIWFSNESNFLHGFVNKQS</sequence>
<keyword evidence="2" id="KW-1185">Reference proteome</keyword>
<dbReference type="Proteomes" id="UP000887116">
    <property type="component" value="Unassembled WGS sequence"/>
</dbReference>
<comment type="caution">
    <text evidence="1">The sequence shown here is derived from an EMBL/GenBank/DDBJ whole genome shotgun (WGS) entry which is preliminary data.</text>
</comment>
<organism evidence="1 2">
    <name type="scientific">Trichonephila clavata</name>
    <name type="common">Joro spider</name>
    <name type="synonym">Nephila clavata</name>
    <dbReference type="NCBI Taxonomy" id="2740835"/>
    <lineage>
        <taxon>Eukaryota</taxon>
        <taxon>Metazoa</taxon>
        <taxon>Ecdysozoa</taxon>
        <taxon>Arthropoda</taxon>
        <taxon>Chelicerata</taxon>
        <taxon>Arachnida</taxon>
        <taxon>Araneae</taxon>
        <taxon>Araneomorphae</taxon>
        <taxon>Entelegynae</taxon>
        <taxon>Araneoidea</taxon>
        <taxon>Nephilidae</taxon>
        <taxon>Trichonephila</taxon>
    </lineage>
</organism>
<dbReference type="AlphaFoldDB" id="A0A8X6GKJ4"/>
<accession>A0A8X6GKJ4</accession>
<proteinExistence type="predicted"/>
<evidence type="ECO:0000313" key="1">
    <source>
        <dbReference type="EMBL" id="GFR06028.1"/>
    </source>
</evidence>
<evidence type="ECO:0000313" key="2">
    <source>
        <dbReference type="Proteomes" id="UP000887116"/>
    </source>
</evidence>
<reference evidence="1" key="1">
    <citation type="submission" date="2020-07" db="EMBL/GenBank/DDBJ databases">
        <title>Multicomponent nature underlies the extraordinary mechanical properties of spider dragline silk.</title>
        <authorList>
            <person name="Kono N."/>
            <person name="Nakamura H."/>
            <person name="Mori M."/>
            <person name="Yoshida Y."/>
            <person name="Ohtoshi R."/>
            <person name="Malay A.D."/>
            <person name="Moran D.A.P."/>
            <person name="Tomita M."/>
            <person name="Numata K."/>
            <person name="Arakawa K."/>
        </authorList>
    </citation>
    <scope>NUCLEOTIDE SEQUENCE</scope>
</reference>
<protein>
    <submittedName>
        <fullName evidence="1">Uncharacterized protein</fullName>
    </submittedName>
</protein>